<dbReference type="Proteomes" id="UP000195880">
    <property type="component" value="Chromosome"/>
</dbReference>
<sequence length="113" mass="12296">MRLVGGRLHPRGQRTLVEVRAHQRVLDHRLLEGEIGAAPVRDGGTDGGRVHGEAEHRHVPDQQVGDLGGDGRAVRRRAGQHVGVRRRMSRARSTAAVSSCREAGCQSIRPMST</sequence>
<name>A0A1Z1WSD2_9ACTN</name>
<dbReference type="EMBL" id="CP021748">
    <property type="protein sequence ID" value="ARX89232.1"/>
    <property type="molecule type" value="Genomic_DNA"/>
</dbReference>
<reference evidence="2 3" key="1">
    <citation type="submission" date="2017-05" db="EMBL/GenBank/DDBJ databases">
        <title>Streptomyces alboflavus Genome sequencing and assembly.</title>
        <authorList>
            <person name="Wang Y."/>
            <person name="Du B."/>
            <person name="Ding Y."/>
            <person name="Liu H."/>
            <person name="Hou Q."/>
            <person name="Liu K."/>
            <person name="Wang C."/>
            <person name="Yao L."/>
        </authorList>
    </citation>
    <scope>NUCLEOTIDE SEQUENCE [LARGE SCALE GENOMIC DNA]</scope>
    <source>
        <strain evidence="2 3">MDJK44</strain>
    </source>
</reference>
<gene>
    <name evidence="2" type="ORF">SMD44_08719</name>
</gene>
<organism evidence="2 3">
    <name type="scientific">Streptomyces alboflavus</name>
    <dbReference type="NCBI Taxonomy" id="67267"/>
    <lineage>
        <taxon>Bacteria</taxon>
        <taxon>Bacillati</taxon>
        <taxon>Actinomycetota</taxon>
        <taxon>Actinomycetes</taxon>
        <taxon>Kitasatosporales</taxon>
        <taxon>Streptomycetaceae</taxon>
        <taxon>Streptomyces</taxon>
    </lineage>
</organism>
<accession>A0A1Z1WSD2</accession>
<evidence type="ECO:0000256" key="1">
    <source>
        <dbReference type="SAM" id="MobiDB-lite"/>
    </source>
</evidence>
<keyword evidence="3" id="KW-1185">Reference proteome</keyword>
<dbReference type="KEGG" id="salf:SMD44_08719"/>
<feature type="compositionally biased region" description="Basic and acidic residues" evidence="1">
    <location>
        <begin position="48"/>
        <end position="60"/>
    </location>
</feature>
<protein>
    <submittedName>
        <fullName evidence="2">Uncharacterized protein</fullName>
    </submittedName>
</protein>
<evidence type="ECO:0000313" key="3">
    <source>
        <dbReference type="Proteomes" id="UP000195880"/>
    </source>
</evidence>
<proteinExistence type="predicted"/>
<evidence type="ECO:0000313" key="2">
    <source>
        <dbReference type="EMBL" id="ARX89232.1"/>
    </source>
</evidence>
<feature type="compositionally biased region" description="Basic residues" evidence="1">
    <location>
        <begin position="74"/>
        <end position="90"/>
    </location>
</feature>
<dbReference type="AlphaFoldDB" id="A0A1Z1WSD2"/>
<feature type="region of interest" description="Disordered" evidence="1">
    <location>
        <begin position="37"/>
        <end position="97"/>
    </location>
</feature>